<accession>A0AAI9Y759</accession>
<comment type="caution">
    <text evidence="2">The sequence shown here is derived from an EMBL/GenBank/DDBJ whole genome shotgun (WGS) entry which is preliminary data.</text>
</comment>
<feature type="region of interest" description="Disordered" evidence="1">
    <location>
        <begin position="655"/>
        <end position="694"/>
    </location>
</feature>
<gene>
    <name evidence="2" type="ORF">CCUS01_15463</name>
</gene>
<dbReference type="AlphaFoldDB" id="A0AAI9Y759"/>
<name>A0AAI9Y759_9PEZI</name>
<organism evidence="2 3">
    <name type="scientific">Colletotrichum cuscutae</name>
    <dbReference type="NCBI Taxonomy" id="1209917"/>
    <lineage>
        <taxon>Eukaryota</taxon>
        <taxon>Fungi</taxon>
        <taxon>Dikarya</taxon>
        <taxon>Ascomycota</taxon>
        <taxon>Pezizomycotina</taxon>
        <taxon>Sordariomycetes</taxon>
        <taxon>Hypocreomycetidae</taxon>
        <taxon>Glomerellales</taxon>
        <taxon>Glomerellaceae</taxon>
        <taxon>Colletotrichum</taxon>
        <taxon>Colletotrichum acutatum species complex</taxon>
    </lineage>
</organism>
<feature type="region of interest" description="Disordered" evidence="1">
    <location>
        <begin position="435"/>
        <end position="467"/>
    </location>
</feature>
<evidence type="ECO:0000313" key="3">
    <source>
        <dbReference type="Proteomes" id="UP001239213"/>
    </source>
</evidence>
<protein>
    <submittedName>
        <fullName evidence="2">Uncharacterized protein</fullName>
    </submittedName>
</protein>
<feature type="compositionally biased region" description="Polar residues" evidence="1">
    <location>
        <begin position="441"/>
        <end position="450"/>
    </location>
</feature>
<reference evidence="2" key="1">
    <citation type="submission" date="2016-11" db="EMBL/GenBank/DDBJ databases">
        <title>The genome sequence of Colletotrichum cuscutae.</title>
        <authorList>
            <person name="Baroncelli R."/>
        </authorList>
    </citation>
    <scope>NUCLEOTIDE SEQUENCE</scope>
    <source>
        <strain evidence="2">IMI 304802</strain>
    </source>
</reference>
<evidence type="ECO:0000313" key="2">
    <source>
        <dbReference type="EMBL" id="KAK1484679.1"/>
    </source>
</evidence>
<sequence length="694" mass="78233">MSTLCQCFSTFNSINSSYSLIRFPDDLLILRYTGLKKDGTAPRSMEETINCSSRDCLPTTSPIASLNSTRPLTFGNVHWDLLFFSLSRGFPTLLLSPLSSLKNLMLIHDDDTRGPKRLGKLFPPLYEATYMQLNLLRTSTPEVTSKLRKRCLCHGKERRRKEPQIANCNSPSLDTLVAVSSHQTLNPHAGRSYSRLIACLYLDEPPLLAKFMRSILVIDEVSSRFHDNSGANPELQWPPSIMQSRSNGETREDCMIVEGQSETPWVGLCPQVRATCQLLRIPACEHEPESGSARLRQAAFQTHRPQYSNCFCFVTLDKGEEFFALTNNPSKNPEIYDPSPDHRFTHPRPTSTPPPRLISSLRWHSAARPIYLHEENDPVDSWSTPRDVQILARRRVSHHAKRPHGPRMLAFSTRSPVSPLIVGIAERRLGKPSWFDARAPASSSHPQQTERQGRKRSAATARRRAIIPESNAATSRLLLPDIPASSTELPHRSTSYRLALPASNMRAWHGVERERKRKPGDGGTLIAHRLFPFSPTNFRCESKKSSAMAKKNAPGLCFFANSHRPYQYLARGRSPCAPLTLGSFSNSHNFKAQPVSNSRLMSVRNKSSRGVFFFTDQQTPNSWEVEWTGSIDWIPPNKTPWFLAVREIERERERARARRGRNPAQISEESPFPNESSLTACQGSHPTPRSVGDL</sequence>
<dbReference type="EMBL" id="MPDP01000076">
    <property type="protein sequence ID" value="KAK1484679.1"/>
    <property type="molecule type" value="Genomic_DNA"/>
</dbReference>
<dbReference type="Proteomes" id="UP001239213">
    <property type="component" value="Unassembled WGS sequence"/>
</dbReference>
<feature type="compositionally biased region" description="Polar residues" evidence="1">
    <location>
        <begin position="664"/>
        <end position="687"/>
    </location>
</feature>
<feature type="compositionally biased region" description="Basic residues" evidence="1">
    <location>
        <begin position="453"/>
        <end position="465"/>
    </location>
</feature>
<evidence type="ECO:0000256" key="1">
    <source>
        <dbReference type="SAM" id="MobiDB-lite"/>
    </source>
</evidence>
<proteinExistence type="predicted"/>
<keyword evidence="3" id="KW-1185">Reference proteome</keyword>